<keyword evidence="2" id="KW-1133">Transmembrane helix</keyword>
<organism evidence="3 4">
    <name type="scientific">Anisodus tanguticus</name>
    <dbReference type="NCBI Taxonomy" id="243964"/>
    <lineage>
        <taxon>Eukaryota</taxon>
        <taxon>Viridiplantae</taxon>
        <taxon>Streptophyta</taxon>
        <taxon>Embryophyta</taxon>
        <taxon>Tracheophyta</taxon>
        <taxon>Spermatophyta</taxon>
        <taxon>Magnoliopsida</taxon>
        <taxon>eudicotyledons</taxon>
        <taxon>Gunneridae</taxon>
        <taxon>Pentapetalae</taxon>
        <taxon>asterids</taxon>
        <taxon>lamiids</taxon>
        <taxon>Solanales</taxon>
        <taxon>Solanaceae</taxon>
        <taxon>Solanoideae</taxon>
        <taxon>Hyoscyameae</taxon>
        <taxon>Anisodus</taxon>
    </lineage>
</organism>
<dbReference type="AlphaFoldDB" id="A0AAE1QSP6"/>
<sequence length="277" mass="31380">MIMLLPLSHMPTPRHNKSGGPTRGRYSRALFKSPSLWFHFDHLPLSCFGVFRFPGLVLSHSKPYLILVSISLSLYGGENHFLWTRFSSLPSQKKSLLFGLFHLFFALCFFKSLLWLGLLLMDELSKALFPFYPSSMGMHVGSSGQPPLPSPSDPGSFHIPVSQDPEENPPGGSHPPVHQQQDETSAPHNLGQKKIEAVLEKHLRRHCQLVEVRTKYPQLNSTEIDYYYLAKNMAISQLDTDLKTDSEIADLAASVKNYKNIKSLLDDFLDSYYKEDD</sequence>
<dbReference type="EMBL" id="JAVYJV010000025">
    <property type="protein sequence ID" value="KAK4337512.1"/>
    <property type="molecule type" value="Genomic_DNA"/>
</dbReference>
<comment type="caution">
    <text evidence="3">The sequence shown here is derived from an EMBL/GenBank/DDBJ whole genome shotgun (WGS) entry which is preliminary data.</text>
</comment>
<feature type="transmembrane region" description="Helical" evidence="2">
    <location>
        <begin position="64"/>
        <end position="83"/>
    </location>
</feature>
<evidence type="ECO:0000256" key="2">
    <source>
        <dbReference type="SAM" id="Phobius"/>
    </source>
</evidence>
<keyword evidence="2" id="KW-0472">Membrane</keyword>
<proteinExistence type="predicted"/>
<feature type="region of interest" description="Disordered" evidence="1">
    <location>
        <begin position="1"/>
        <end position="23"/>
    </location>
</feature>
<evidence type="ECO:0000256" key="1">
    <source>
        <dbReference type="SAM" id="MobiDB-lite"/>
    </source>
</evidence>
<dbReference type="Proteomes" id="UP001291623">
    <property type="component" value="Unassembled WGS sequence"/>
</dbReference>
<feature type="compositionally biased region" description="Polar residues" evidence="1">
    <location>
        <begin position="178"/>
        <end position="187"/>
    </location>
</feature>
<feature type="region of interest" description="Disordered" evidence="1">
    <location>
        <begin position="142"/>
        <end position="188"/>
    </location>
</feature>
<evidence type="ECO:0000313" key="3">
    <source>
        <dbReference type="EMBL" id="KAK4337512.1"/>
    </source>
</evidence>
<evidence type="ECO:0000313" key="4">
    <source>
        <dbReference type="Proteomes" id="UP001291623"/>
    </source>
</evidence>
<keyword evidence="2" id="KW-0812">Transmembrane</keyword>
<name>A0AAE1QSP6_9SOLA</name>
<feature type="transmembrane region" description="Helical" evidence="2">
    <location>
        <begin position="95"/>
        <end position="121"/>
    </location>
</feature>
<protein>
    <submittedName>
        <fullName evidence="3">Uncharacterized protein</fullName>
    </submittedName>
</protein>
<gene>
    <name evidence="3" type="ORF">RND71_043839</name>
</gene>
<reference evidence="3" key="1">
    <citation type="submission" date="2023-12" db="EMBL/GenBank/DDBJ databases">
        <title>Genome assembly of Anisodus tanguticus.</title>
        <authorList>
            <person name="Wang Y.-J."/>
        </authorList>
    </citation>
    <scope>NUCLEOTIDE SEQUENCE</scope>
    <source>
        <strain evidence="3">KB-2021</strain>
        <tissue evidence="3">Leaf</tissue>
    </source>
</reference>
<accession>A0AAE1QSP6</accession>
<keyword evidence="4" id="KW-1185">Reference proteome</keyword>